<dbReference type="Gene3D" id="1.20.1050.10">
    <property type="match status" value="1"/>
</dbReference>
<evidence type="ECO:0000313" key="2">
    <source>
        <dbReference type="EMBL" id="MDG6894609.1"/>
    </source>
</evidence>
<dbReference type="AlphaFoldDB" id="A0A9X4PBJ0"/>
<dbReference type="InterPro" id="IPR011901">
    <property type="entry name" value="Grx2"/>
</dbReference>
<sequence>MKLYVYDHCPFCVRARMIFGFKKLPVDLIMVLNDDEKTPVDLIGKKAVPILVTDEGRAMPESLDIVRYVDSHYGATKCLADQVRPEIENWLTKVGQYVNYLLLPRFIKLDLPEYRTQAAIDYFVNKKTQTIGDFATHEAKTAEYLQRLEQDLEQLVPFIVNEDAANGHLSYEDILLFPVLRNLTCVKGLTFPTKIAQYVANMAVLSRIELYYSKAC</sequence>
<dbReference type="SFLD" id="SFLDS00019">
    <property type="entry name" value="Glutathione_Transferase_(cytos"/>
    <property type="match status" value="1"/>
</dbReference>
<dbReference type="PROSITE" id="PS50404">
    <property type="entry name" value="GST_NTER"/>
    <property type="match status" value="1"/>
</dbReference>
<organism evidence="2 3">
    <name type="scientific">Volucribacter amazonae</name>
    <dbReference type="NCBI Taxonomy" id="256731"/>
    <lineage>
        <taxon>Bacteria</taxon>
        <taxon>Pseudomonadati</taxon>
        <taxon>Pseudomonadota</taxon>
        <taxon>Gammaproteobacteria</taxon>
        <taxon>Pasteurellales</taxon>
        <taxon>Pasteurellaceae</taxon>
        <taxon>Volucribacter</taxon>
    </lineage>
</organism>
<dbReference type="InterPro" id="IPR007494">
    <property type="entry name" value="Glutaredoxin2_C"/>
</dbReference>
<dbReference type="SUPFAM" id="SSF47616">
    <property type="entry name" value="GST C-terminal domain-like"/>
    <property type="match status" value="1"/>
</dbReference>
<evidence type="ECO:0000259" key="1">
    <source>
        <dbReference type="PROSITE" id="PS50404"/>
    </source>
</evidence>
<dbReference type="Gene3D" id="3.40.30.10">
    <property type="entry name" value="Glutaredoxin"/>
    <property type="match status" value="1"/>
</dbReference>
<dbReference type="CDD" id="cd03199">
    <property type="entry name" value="GST_C_GRX2"/>
    <property type="match status" value="1"/>
</dbReference>
<dbReference type="InterPro" id="IPR004045">
    <property type="entry name" value="Glutathione_S-Trfase_N"/>
</dbReference>
<proteinExistence type="predicted"/>
<keyword evidence="3" id="KW-1185">Reference proteome</keyword>
<dbReference type="InterPro" id="IPR036282">
    <property type="entry name" value="Glutathione-S-Trfase_C_sf"/>
</dbReference>
<gene>
    <name evidence="2" type="ORF">A6A20_02970</name>
</gene>
<dbReference type="NCBIfam" id="TIGR02182">
    <property type="entry name" value="GRXB"/>
    <property type="match status" value="1"/>
</dbReference>
<dbReference type="EMBL" id="LWID01000001">
    <property type="protein sequence ID" value="MDG6894609.1"/>
    <property type="molecule type" value="Genomic_DNA"/>
</dbReference>
<comment type="caution">
    <text evidence="2">The sequence shown here is derived from an EMBL/GenBank/DDBJ whole genome shotgun (WGS) entry which is preliminary data.</text>
</comment>
<reference evidence="2" key="1">
    <citation type="submission" date="2016-03" db="EMBL/GenBank/DDBJ databases">
        <title>Co-evolution between Pasteurellaceae and their hosts.</title>
        <authorList>
            <person name="Hansen M.J."/>
            <person name="Bojesen A.M."/>
            <person name="Planet P."/>
        </authorList>
    </citation>
    <scope>NUCLEOTIDE SEQUENCE</scope>
    <source>
        <strain evidence="2">146/S8/89</strain>
    </source>
</reference>
<dbReference type="Pfam" id="PF04399">
    <property type="entry name" value="Glutaredoxin2_C"/>
    <property type="match status" value="1"/>
</dbReference>
<dbReference type="RefSeq" id="WP_279572082.1">
    <property type="nucleotide sequence ID" value="NZ_LWID01000001.1"/>
</dbReference>
<dbReference type="Proteomes" id="UP001155500">
    <property type="component" value="Unassembled WGS sequence"/>
</dbReference>
<dbReference type="PROSITE" id="PS00195">
    <property type="entry name" value="GLUTAREDOXIN_1"/>
    <property type="match status" value="1"/>
</dbReference>
<evidence type="ECO:0000313" key="3">
    <source>
        <dbReference type="Proteomes" id="UP001155500"/>
    </source>
</evidence>
<dbReference type="InterPro" id="IPR011767">
    <property type="entry name" value="GLR_AS"/>
</dbReference>
<accession>A0A9X4PBJ0</accession>
<dbReference type="Pfam" id="PF13417">
    <property type="entry name" value="GST_N_3"/>
    <property type="match status" value="1"/>
</dbReference>
<feature type="domain" description="GST N-terminal" evidence="1">
    <location>
        <begin position="1"/>
        <end position="77"/>
    </location>
</feature>
<dbReference type="SFLD" id="SFLDG01204">
    <property type="entry name" value="Grx2-like.1"/>
    <property type="match status" value="1"/>
</dbReference>
<dbReference type="SFLD" id="SFLDG01183">
    <property type="entry name" value="Grx2-like"/>
    <property type="match status" value="1"/>
</dbReference>
<dbReference type="InterPro" id="IPR036249">
    <property type="entry name" value="Thioredoxin-like_sf"/>
</dbReference>
<name>A0A9X4PBJ0_9PAST</name>
<dbReference type="GO" id="GO:0005829">
    <property type="term" value="C:cytosol"/>
    <property type="evidence" value="ECO:0007669"/>
    <property type="project" value="InterPro"/>
</dbReference>
<dbReference type="SUPFAM" id="SSF52833">
    <property type="entry name" value="Thioredoxin-like"/>
    <property type="match status" value="1"/>
</dbReference>
<dbReference type="NCBIfam" id="NF007702">
    <property type="entry name" value="PRK10387.1"/>
    <property type="match status" value="1"/>
</dbReference>
<protein>
    <submittedName>
        <fullName evidence="2">Glutaredoxin</fullName>
    </submittedName>
</protein>
<dbReference type="InterPro" id="IPR040079">
    <property type="entry name" value="Glutathione_S-Trfase"/>
</dbReference>